<name>A0ABN3GXB4_9ACTN</name>
<evidence type="ECO:0000256" key="1">
    <source>
        <dbReference type="ARBA" id="ARBA00004127"/>
    </source>
</evidence>
<comment type="caution">
    <text evidence="5">The sequence shown here is derived from an EMBL/GenBank/DDBJ whole genome shotgun (WGS) entry which is preliminary data.</text>
</comment>
<dbReference type="RefSeq" id="WP_346177813.1">
    <property type="nucleotide sequence ID" value="NZ_BAAASD010000036.1"/>
</dbReference>
<accession>A0ABN3GXB4</accession>
<keyword evidence="3" id="KW-1133">Transmembrane helix</keyword>
<gene>
    <name evidence="5" type="ORF">GCM10010246_63850</name>
</gene>
<keyword evidence="2" id="KW-0812">Transmembrane</keyword>
<dbReference type="InterPro" id="IPR023214">
    <property type="entry name" value="HAD_sf"/>
</dbReference>
<dbReference type="Proteomes" id="UP001500253">
    <property type="component" value="Unassembled WGS sequence"/>
</dbReference>
<evidence type="ECO:0008006" key="7">
    <source>
        <dbReference type="Google" id="ProtNLM"/>
    </source>
</evidence>
<evidence type="ECO:0000256" key="3">
    <source>
        <dbReference type="ARBA" id="ARBA00022989"/>
    </source>
</evidence>
<evidence type="ECO:0000256" key="2">
    <source>
        <dbReference type="ARBA" id="ARBA00022692"/>
    </source>
</evidence>
<reference evidence="5 6" key="1">
    <citation type="journal article" date="2019" name="Int. J. Syst. Evol. Microbiol.">
        <title>The Global Catalogue of Microorganisms (GCM) 10K type strain sequencing project: providing services to taxonomists for standard genome sequencing and annotation.</title>
        <authorList>
            <consortium name="The Broad Institute Genomics Platform"/>
            <consortium name="The Broad Institute Genome Sequencing Center for Infectious Disease"/>
            <person name="Wu L."/>
            <person name="Ma J."/>
        </authorList>
    </citation>
    <scope>NUCLEOTIDE SEQUENCE [LARGE SCALE GENOMIC DNA]</scope>
    <source>
        <strain evidence="5 6">JCM 4316</strain>
    </source>
</reference>
<evidence type="ECO:0000256" key="4">
    <source>
        <dbReference type="ARBA" id="ARBA00023136"/>
    </source>
</evidence>
<organism evidence="5 6">
    <name type="scientific">Streptomyces cuspidosporus</name>
    <dbReference type="NCBI Taxonomy" id="66882"/>
    <lineage>
        <taxon>Bacteria</taxon>
        <taxon>Bacillati</taxon>
        <taxon>Actinomycetota</taxon>
        <taxon>Actinomycetes</taxon>
        <taxon>Kitasatosporales</taxon>
        <taxon>Streptomycetaceae</taxon>
        <taxon>Streptomyces</taxon>
    </lineage>
</organism>
<sequence length="72" mass="7374">MVVAAISLAVAAVPESPPAVITLALAPGARRMADRRAIVRRLPAVETLGPVAVLATDKTGTLTEGRMAAEKL</sequence>
<dbReference type="InterPro" id="IPR023298">
    <property type="entry name" value="ATPase_P-typ_TM_dom_sf"/>
</dbReference>
<dbReference type="Gene3D" id="3.40.50.1000">
    <property type="entry name" value="HAD superfamily/HAD-like"/>
    <property type="match status" value="1"/>
</dbReference>
<evidence type="ECO:0000313" key="6">
    <source>
        <dbReference type="Proteomes" id="UP001500253"/>
    </source>
</evidence>
<dbReference type="EMBL" id="BAAASD010000036">
    <property type="protein sequence ID" value="GAA2363550.1"/>
    <property type="molecule type" value="Genomic_DNA"/>
</dbReference>
<dbReference type="InterPro" id="IPR018303">
    <property type="entry name" value="ATPase_P-typ_P_site"/>
</dbReference>
<dbReference type="Gene3D" id="1.20.1110.10">
    <property type="entry name" value="Calcium-transporting ATPase, transmembrane domain"/>
    <property type="match status" value="1"/>
</dbReference>
<keyword evidence="4" id="KW-0472">Membrane</keyword>
<proteinExistence type="predicted"/>
<protein>
    <recommendedName>
        <fullName evidence="7">Cation-transporting P-type ATPase C-terminal domain-containing protein</fullName>
    </recommendedName>
</protein>
<dbReference type="SUPFAM" id="SSF81665">
    <property type="entry name" value="Calcium ATPase, transmembrane domain M"/>
    <property type="match status" value="1"/>
</dbReference>
<evidence type="ECO:0000313" key="5">
    <source>
        <dbReference type="EMBL" id="GAA2363550.1"/>
    </source>
</evidence>
<keyword evidence="6" id="KW-1185">Reference proteome</keyword>
<dbReference type="PANTHER" id="PTHR42861">
    <property type="entry name" value="CALCIUM-TRANSPORTING ATPASE"/>
    <property type="match status" value="1"/>
</dbReference>
<comment type="subcellular location">
    <subcellularLocation>
        <location evidence="1">Endomembrane system</location>
        <topology evidence="1">Multi-pass membrane protein</topology>
    </subcellularLocation>
</comment>
<dbReference type="PROSITE" id="PS00154">
    <property type="entry name" value="ATPASE_E1_E2"/>
    <property type="match status" value="1"/>
</dbReference>